<feature type="domain" description="THAP-type" evidence="6">
    <location>
        <begin position="1"/>
        <end position="88"/>
    </location>
</feature>
<dbReference type="PANTHER" id="PTHR46927:SF3">
    <property type="entry name" value="THAP-TYPE DOMAIN-CONTAINING PROTEIN"/>
    <property type="match status" value="1"/>
</dbReference>
<dbReference type="EMBL" id="JBDJPC010000006">
    <property type="protein sequence ID" value="KAL1498426.1"/>
    <property type="molecule type" value="Genomic_DNA"/>
</dbReference>
<accession>A0ABD1EQ12</accession>
<evidence type="ECO:0000256" key="5">
    <source>
        <dbReference type="PROSITE-ProRule" id="PRU00309"/>
    </source>
</evidence>
<evidence type="ECO:0000313" key="7">
    <source>
        <dbReference type="EMBL" id="KAL1498426.1"/>
    </source>
</evidence>
<evidence type="ECO:0000256" key="4">
    <source>
        <dbReference type="ARBA" id="ARBA00023125"/>
    </source>
</evidence>
<dbReference type="Proteomes" id="UP001566132">
    <property type="component" value="Unassembled WGS sequence"/>
</dbReference>
<dbReference type="AlphaFoldDB" id="A0ABD1EQ12"/>
<evidence type="ECO:0000256" key="1">
    <source>
        <dbReference type="ARBA" id="ARBA00022723"/>
    </source>
</evidence>
<evidence type="ECO:0000256" key="3">
    <source>
        <dbReference type="ARBA" id="ARBA00022833"/>
    </source>
</evidence>
<dbReference type="GO" id="GO:0003677">
    <property type="term" value="F:DNA binding"/>
    <property type="evidence" value="ECO:0007669"/>
    <property type="project" value="UniProtKB-UniRule"/>
</dbReference>
<keyword evidence="8" id="KW-1185">Reference proteome</keyword>
<keyword evidence="1" id="KW-0479">Metal-binding</keyword>
<dbReference type="GO" id="GO:0008270">
    <property type="term" value="F:zinc ion binding"/>
    <property type="evidence" value="ECO:0007669"/>
    <property type="project" value="UniProtKB-KW"/>
</dbReference>
<proteinExistence type="predicted"/>
<dbReference type="InterPro" id="IPR052224">
    <property type="entry name" value="THAP_domain_protein"/>
</dbReference>
<dbReference type="SUPFAM" id="SSF57716">
    <property type="entry name" value="Glucocorticoid receptor-like (DNA-binding domain)"/>
    <property type="match status" value="1"/>
</dbReference>
<gene>
    <name evidence="7" type="ORF">ABEB36_009231</name>
</gene>
<dbReference type="SMART" id="SM00980">
    <property type="entry name" value="THAP"/>
    <property type="match status" value="1"/>
</dbReference>
<dbReference type="InterPro" id="IPR006612">
    <property type="entry name" value="THAP_Znf"/>
</dbReference>
<keyword evidence="2 5" id="KW-0863">Zinc-finger</keyword>
<evidence type="ECO:0000313" key="8">
    <source>
        <dbReference type="Proteomes" id="UP001566132"/>
    </source>
</evidence>
<sequence length="133" mass="15463">MVKSCFICLHILKKTIKRNGNYFLYSFPTDQTLCAKWKTLCYLDENDNVKNLHICNLHFTPECFIIQPVVRKGKIFNRLKPFAIPTILQPMDENMATTALPSISTDKLELSHIDQEQSPNEMIHKQYADTEKT</sequence>
<evidence type="ECO:0000256" key="2">
    <source>
        <dbReference type="ARBA" id="ARBA00022771"/>
    </source>
</evidence>
<dbReference type="PANTHER" id="PTHR46927">
    <property type="entry name" value="AGAP005574-PA"/>
    <property type="match status" value="1"/>
</dbReference>
<reference evidence="7 8" key="1">
    <citation type="submission" date="2024-05" db="EMBL/GenBank/DDBJ databases">
        <title>Genetic variation in Jamaican populations of the coffee berry borer (Hypothenemus hampei).</title>
        <authorList>
            <person name="Errbii M."/>
            <person name="Myrie A."/>
        </authorList>
    </citation>
    <scope>NUCLEOTIDE SEQUENCE [LARGE SCALE GENOMIC DNA]</scope>
    <source>
        <strain evidence="7">JA-Hopewell-2020-01-JO</strain>
        <tissue evidence="7">Whole body</tissue>
    </source>
</reference>
<name>A0ABD1EQ12_HYPHA</name>
<dbReference type="SMART" id="SM00692">
    <property type="entry name" value="DM3"/>
    <property type="match status" value="1"/>
</dbReference>
<keyword evidence="3" id="KW-0862">Zinc</keyword>
<evidence type="ECO:0000259" key="6">
    <source>
        <dbReference type="PROSITE" id="PS50950"/>
    </source>
</evidence>
<dbReference type="Pfam" id="PF05485">
    <property type="entry name" value="THAP"/>
    <property type="match status" value="1"/>
</dbReference>
<dbReference type="PROSITE" id="PS50950">
    <property type="entry name" value="ZF_THAP"/>
    <property type="match status" value="1"/>
</dbReference>
<protein>
    <recommendedName>
        <fullName evidence="6">THAP-type domain-containing protein</fullName>
    </recommendedName>
</protein>
<comment type="caution">
    <text evidence="7">The sequence shown here is derived from an EMBL/GenBank/DDBJ whole genome shotgun (WGS) entry which is preliminary data.</text>
</comment>
<keyword evidence="4 5" id="KW-0238">DNA-binding</keyword>
<organism evidence="7 8">
    <name type="scientific">Hypothenemus hampei</name>
    <name type="common">Coffee berry borer</name>
    <dbReference type="NCBI Taxonomy" id="57062"/>
    <lineage>
        <taxon>Eukaryota</taxon>
        <taxon>Metazoa</taxon>
        <taxon>Ecdysozoa</taxon>
        <taxon>Arthropoda</taxon>
        <taxon>Hexapoda</taxon>
        <taxon>Insecta</taxon>
        <taxon>Pterygota</taxon>
        <taxon>Neoptera</taxon>
        <taxon>Endopterygota</taxon>
        <taxon>Coleoptera</taxon>
        <taxon>Polyphaga</taxon>
        <taxon>Cucujiformia</taxon>
        <taxon>Curculionidae</taxon>
        <taxon>Scolytinae</taxon>
        <taxon>Hypothenemus</taxon>
    </lineage>
</organism>